<name>A0A9P8QFD4_9HYPO</name>
<keyword evidence="2" id="KW-1185">Reference proteome</keyword>
<organism evidence="1 2">
    <name type="scientific">Trichoderma cornu-damae</name>
    <dbReference type="NCBI Taxonomy" id="654480"/>
    <lineage>
        <taxon>Eukaryota</taxon>
        <taxon>Fungi</taxon>
        <taxon>Dikarya</taxon>
        <taxon>Ascomycota</taxon>
        <taxon>Pezizomycotina</taxon>
        <taxon>Sordariomycetes</taxon>
        <taxon>Hypocreomycetidae</taxon>
        <taxon>Hypocreales</taxon>
        <taxon>Hypocreaceae</taxon>
        <taxon>Trichoderma</taxon>
    </lineage>
</organism>
<sequence>MDLPSMTAFRRVQYQVVFKHYPNILGANVSIDAEYFDCVILLEILSTTKCATCDRFGCYLYLTTCKRVGSFCLTINVLYYFPV</sequence>
<protein>
    <submittedName>
        <fullName evidence="1">F-box domain</fullName>
    </submittedName>
</protein>
<accession>A0A9P8QFD4</accession>
<comment type="caution">
    <text evidence="1">The sequence shown here is derived from an EMBL/GenBank/DDBJ whole genome shotgun (WGS) entry which is preliminary data.</text>
</comment>
<dbReference type="EMBL" id="JAIWOZ010000007">
    <property type="protein sequence ID" value="KAH6603541.1"/>
    <property type="molecule type" value="Genomic_DNA"/>
</dbReference>
<dbReference type="Proteomes" id="UP000827724">
    <property type="component" value="Unassembled WGS sequence"/>
</dbReference>
<evidence type="ECO:0000313" key="1">
    <source>
        <dbReference type="EMBL" id="KAH6603541.1"/>
    </source>
</evidence>
<dbReference type="OrthoDB" id="2687876at2759"/>
<reference evidence="1" key="1">
    <citation type="submission" date="2021-08" db="EMBL/GenBank/DDBJ databases">
        <title>Chromosome-Level Trichoderma cornu-damae using Hi-C Data.</title>
        <authorList>
            <person name="Kim C.S."/>
        </authorList>
    </citation>
    <scope>NUCLEOTIDE SEQUENCE</scope>
    <source>
        <strain evidence="1">KA19-0412C</strain>
    </source>
</reference>
<proteinExistence type="predicted"/>
<evidence type="ECO:0000313" key="2">
    <source>
        <dbReference type="Proteomes" id="UP000827724"/>
    </source>
</evidence>
<gene>
    <name evidence="1" type="ORF">Trco_008316</name>
</gene>
<dbReference type="AlphaFoldDB" id="A0A9P8QFD4"/>